<comment type="caution">
    <text evidence="1">The sequence shown here is derived from an EMBL/GenBank/DDBJ whole genome shotgun (WGS) entry which is preliminary data.</text>
</comment>
<dbReference type="EMBL" id="JSVA01000005">
    <property type="protein sequence ID" value="KOF03849.1"/>
    <property type="molecule type" value="Genomic_DNA"/>
</dbReference>
<dbReference type="AlphaFoldDB" id="A0A0L8ANE4"/>
<dbReference type="OrthoDB" id="840060at2"/>
<keyword evidence="2" id="KW-1185">Reference proteome</keyword>
<accession>A0A0L8ANE4</accession>
<dbReference type="PATRIC" id="fig|1566026.4.peg.2753"/>
<protein>
    <submittedName>
        <fullName evidence="1">Uncharacterized protein</fullName>
    </submittedName>
</protein>
<sequence length="62" mass="7467">MLEYFKTILAKVSFDKKLFEKELRKAIHSVIGDELEELKRWCYTKFGHLYGNVLEEQFLLAR</sequence>
<gene>
    <name evidence="1" type="ORF">OB69_04655</name>
</gene>
<name>A0A0L8ANE4_9BACT</name>
<reference evidence="2" key="1">
    <citation type="submission" date="2014-11" db="EMBL/GenBank/DDBJ databases">
        <title>Genome sequencing of Roseivirga sp. D-25.</title>
        <authorList>
            <person name="Selvaratnam C."/>
            <person name="Thevarajoo S."/>
            <person name="Goh K.M."/>
            <person name="Eee R."/>
            <person name="Chan K.-G."/>
            <person name="Chong C.S."/>
        </authorList>
    </citation>
    <scope>NUCLEOTIDE SEQUENCE [LARGE SCALE GENOMIC DNA]</scope>
    <source>
        <strain evidence="2">D-25</strain>
    </source>
</reference>
<dbReference type="RefSeq" id="WP_053222535.1">
    <property type="nucleotide sequence ID" value="NZ_JSVA01000005.1"/>
</dbReference>
<evidence type="ECO:0000313" key="2">
    <source>
        <dbReference type="Proteomes" id="UP000036908"/>
    </source>
</evidence>
<organism evidence="1 2">
    <name type="scientific">Roseivirga seohaensis subsp. aquiponti</name>
    <dbReference type="NCBI Taxonomy" id="1566026"/>
    <lineage>
        <taxon>Bacteria</taxon>
        <taxon>Pseudomonadati</taxon>
        <taxon>Bacteroidota</taxon>
        <taxon>Cytophagia</taxon>
        <taxon>Cytophagales</taxon>
        <taxon>Roseivirgaceae</taxon>
        <taxon>Roseivirga</taxon>
    </lineage>
</organism>
<proteinExistence type="predicted"/>
<evidence type="ECO:0000313" key="1">
    <source>
        <dbReference type="EMBL" id="KOF03849.1"/>
    </source>
</evidence>
<dbReference type="Proteomes" id="UP000036908">
    <property type="component" value="Unassembled WGS sequence"/>
</dbReference>